<dbReference type="SUPFAM" id="SSF56645">
    <property type="entry name" value="Acyl-CoA dehydrogenase NM domain-like"/>
    <property type="match status" value="1"/>
</dbReference>
<dbReference type="Gene3D" id="2.40.110.10">
    <property type="entry name" value="Butyryl-CoA Dehydrogenase, subunit A, domain 2"/>
    <property type="match status" value="1"/>
</dbReference>
<keyword evidence="5 10" id="KW-0560">Oxidoreductase</keyword>
<keyword evidence="11" id="KW-1185">Reference proteome</keyword>
<dbReference type="InterPro" id="IPR013786">
    <property type="entry name" value="AcylCoA_DH/ox_N"/>
</dbReference>
<proteinExistence type="inferred from homology"/>
<dbReference type="InterPro" id="IPR006091">
    <property type="entry name" value="Acyl-CoA_Oxase/DH_mid-dom"/>
</dbReference>
<feature type="compositionally biased region" description="Basic and acidic residues" evidence="6">
    <location>
        <begin position="54"/>
        <end position="68"/>
    </location>
</feature>
<protein>
    <submittedName>
        <fullName evidence="10">Acyl-CoA dehydrogenase family protein</fullName>
        <ecNumber evidence="10">1.-.-.-</ecNumber>
    </submittedName>
</protein>
<dbReference type="Proteomes" id="UP001595912">
    <property type="component" value="Unassembled WGS sequence"/>
</dbReference>
<reference evidence="11" key="1">
    <citation type="journal article" date="2019" name="Int. J. Syst. Evol. Microbiol.">
        <title>The Global Catalogue of Microorganisms (GCM) 10K type strain sequencing project: providing services to taxonomists for standard genome sequencing and annotation.</title>
        <authorList>
            <consortium name="The Broad Institute Genomics Platform"/>
            <consortium name="The Broad Institute Genome Sequencing Center for Infectious Disease"/>
            <person name="Wu L."/>
            <person name="Ma J."/>
        </authorList>
    </citation>
    <scope>NUCLEOTIDE SEQUENCE [LARGE SCALE GENOMIC DNA]</scope>
    <source>
        <strain evidence="11">CGMCC 4.7152</strain>
    </source>
</reference>
<dbReference type="Gene3D" id="1.20.140.10">
    <property type="entry name" value="Butyryl-CoA Dehydrogenase, subunit A, domain 3"/>
    <property type="match status" value="2"/>
</dbReference>
<feature type="domain" description="Acyl-CoA dehydrogenase/oxidase C-terminal" evidence="7">
    <location>
        <begin position="321"/>
        <end position="479"/>
    </location>
</feature>
<organism evidence="10 11">
    <name type="scientific">Dactylosporangium cerinum</name>
    <dbReference type="NCBI Taxonomy" id="1434730"/>
    <lineage>
        <taxon>Bacteria</taxon>
        <taxon>Bacillati</taxon>
        <taxon>Actinomycetota</taxon>
        <taxon>Actinomycetes</taxon>
        <taxon>Micromonosporales</taxon>
        <taxon>Micromonosporaceae</taxon>
        <taxon>Dactylosporangium</taxon>
    </lineage>
</organism>
<evidence type="ECO:0000259" key="9">
    <source>
        <dbReference type="Pfam" id="PF02771"/>
    </source>
</evidence>
<dbReference type="GO" id="GO:0016491">
    <property type="term" value="F:oxidoreductase activity"/>
    <property type="evidence" value="ECO:0007669"/>
    <property type="project" value="UniProtKB-KW"/>
</dbReference>
<accession>A0ABV9W2R6</accession>
<feature type="domain" description="Acyl-CoA dehydrogenase/oxidase N-terminal" evidence="9">
    <location>
        <begin position="103"/>
        <end position="209"/>
    </location>
</feature>
<dbReference type="InterPro" id="IPR009075">
    <property type="entry name" value="AcylCo_DH/oxidase_C"/>
</dbReference>
<evidence type="ECO:0000256" key="3">
    <source>
        <dbReference type="ARBA" id="ARBA00022630"/>
    </source>
</evidence>
<dbReference type="PANTHER" id="PTHR43884">
    <property type="entry name" value="ACYL-COA DEHYDROGENASE"/>
    <property type="match status" value="1"/>
</dbReference>
<sequence>MTQVASSSNSATSAQPAATGGPTTAVTDGHTTAVTDGHTTAAAGGQAPAAAGGHTEKQARKVIEDSRETEWRKPSFGKELFLGRFRLDLIDPPPADTRAEAGQEFREKLREYLAGVDGQQIERDAHIPDEVLRSLGSLGAFGMKIDPKYGGLGLSNLDYCRALALVGSVNPSIGALLSAHQSIGVPQPLKLVGTDEQKSRFLPRLAGGEVSAFLLTEPEVGSYPANLRTSAVPTDDGDYLLNGVKLWATNGTLATLFVVMALVPRSEGHRGGITAFVVEGDAPGVTIERRNAFMGLRGLENSVTRFHDVRVPAANVIGGEGQGLRIALSTLNTGRLSLPAMCVGAGKWCLNVAREWAAERVQMGRPIGTYEAIAKKIAFIAGSTYGMEAMLELSCRLADDDRNDIRIEAALVKLYASELAWKVADELIQIRGGRGYETAESLAARGERPIPAEQILRDLRINRIFEGSTEIMHLAIAREAVDAHLSVAGDIIDPEAGLGAKAKAAGKAGGFYAKWLPTLVTGKGQLPAGFSAFGPLAQHLRYVERASRRLARETFYGMARWQGKLEHKQGFLGRVVDIGAELFAMSAACVKAHSEQDDRPEGVELADLFCRQATLRAEALFRDLWDNADAIESAAAKRVIAGRYLSLEEGIIPPAAAGPWLASWEPGESTAEDVRRRF</sequence>
<evidence type="ECO:0000313" key="10">
    <source>
        <dbReference type="EMBL" id="MFC5001517.1"/>
    </source>
</evidence>
<dbReference type="InterPro" id="IPR037069">
    <property type="entry name" value="AcylCoA_DH/ox_N_sf"/>
</dbReference>
<evidence type="ECO:0000313" key="11">
    <source>
        <dbReference type="Proteomes" id="UP001595912"/>
    </source>
</evidence>
<feature type="region of interest" description="Disordered" evidence="6">
    <location>
        <begin position="1"/>
        <end position="68"/>
    </location>
</feature>
<keyword evidence="3 5" id="KW-0285">Flavoprotein</keyword>
<dbReference type="EMBL" id="JBHSIU010000037">
    <property type="protein sequence ID" value="MFC5001517.1"/>
    <property type="molecule type" value="Genomic_DNA"/>
</dbReference>
<dbReference type="InterPro" id="IPR046373">
    <property type="entry name" value="Acyl-CoA_Oxase/DH_mid-dom_sf"/>
</dbReference>
<evidence type="ECO:0000256" key="2">
    <source>
        <dbReference type="ARBA" id="ARBA00009347"/>
    </source>
</evidence>
<dbReference type="PANTHER" id="PTHR43884:SF9">
    <property type="entry name" value="COMPLEX I ASSEMBLY FACTOR ACAD9, MITOCHONDRIAL"/>
    <property type="match status" value="1"/>
</dbReference>
<name>A0ABV9W2R6_9ACTN</name>
<dbReference type="Pfam" id="PF00441">
    <property type="entry name" value="Acyl-CoA_dh_1"/>
    <property type="match status" value="1"/>
</dbReference>
<comment type="caution">
    <text evidence="10">The sequence shown here is derived from an EMBL/GenBank/DDBJ whole genome shotgun (WGS) entry which is preliminary data.</text>
</comment>
<dbReference type="EC" id="1.-.-.-" evidence="10"/>
<evidence type="ECO:0000259" key="7">
    <source>
        <dbReference type="Pfam" id="PF00441"/>
    </source>
</evidence>
<dbReference type="Gene3D" id="1.10.540.10">
    <property type="entry name" value="Acyl-CoA dehydrogenase/oxidase, N-terminal domain"/>
    <property type="match status" value="1"/>
</dbReference>
<evidence type="ECO:0000256" key="1">
    <source>
        <dbReference type="ARBA" id="ARBA00001974"/>
    </source>
</evidence>
<comment type="similarity">
    <text evidence="2 5">Belongs to the acyl-CoA dehydrogenase family.</text>
</comment>
<evidence type="ECO:0000256" key="6">
    <source>
        <dbReference type="SAM" id="MobiDB-lite"/>
    </source>
</evidence>
<comment type="cofactor">
    <cofactor evidence="1 5">
        <name>FAD</name>
        <dbReference type="ChEBI" id="CHEBI:57692"/>
    </cofactor>
</comment>
<feature type="domain" description="Acyl-CoA oxidase/dehydrogenase middle" evidence="8">
    <location>
        <begin position="212"/>
        <end position="309"/>
    </location>
</feature>
<dbReference type="InterPro" id="IPR036250">
    <property type="entry name" value="AcylCo_DH-like_C"/>
</dbReference>
<dbReference type="SUPFAM" id="SSF47203">
    <property type="entry name" value="Acyl-CoA dehydrogenase C-terminal domain-like"/>
    <property type="match status" value="1"/>
</dbReference>
<evidence type="ECO:0000259" key="8">
    <source>
        <dbReference type="Pfam" id="PF02770"/>
    </source>
</evidence>
<feature type="compositionally biased region" description="Low complexity" evidence="6">
    <location>
        <begin position="10"/>
        <end position="53"/>
    </location>
</feature>
<evidence type="ECO:0000256" key="5">
    <source>
        <dbReference type="RuleBase" id="RU362125"/>
    </source>
</evidence>
<evidence type="ECO:0000256" key="4">
    <source>
        <dbReference type="ARBA" id="ARBA00022827"/>
    </source>
</evidence>
<dbReference type="InterPro" id="IPR009100">
    <property type="entry name" value="AcylCoA_DH/oxidase_NM_dom_sf"/>
</dbReference>
<dbReference type="RefSeq" id="WP_380118663.1">
    <property type="nucleotide sequence ID" value="NZ_JBHSIU010000037.1"/>
</dbReference>
<keyword evidence="4 5" id="KW-0274">FAD</keyword>
<gene>
    <name evidence="10" type="ORF">ACFPIJ_27235</name>
</gene>
<dbReference type="Pfam" id="PF02771">
    <property type="entry name" value="Acyl-CoA_dh_N"/>
    <property type="match status" value="1"/>
</dbReference>
<dbReference type="Pfam" id="PF02770">
    <property type="entry name" value="Acyl-CoA_dh_M"/>
    <property type="match status" value="1"/>
</dbReference>